<keyword evidence="7 14" id="KW-1133">Transmembrane helix</keyword>
<dbReference type="AlphaFoldDB" id="U6KWS2"/>
<gene>
    <name evidence="16" type="ORF">ETH_00020770</name>
</gene>
<name>U6KWS2_EIMTE</name>
<keyword evidence="17" id="KW-1185">Reference proteome</keyword>
<feature type="region of interest" description="Disordered" evidence="13">
    <location>
        <begin position="416"/>
        <end position="435"/>
    </location>
</feature>
<comment type="pathway">
    <text evidence="2">Lipid metabolism.</text>
</comment>
<feature type="transmembrane region" description="Helical" evidence="14">
    <location>
        <begin position="392"/>
        <end position="412"/>
    </location>
</feature>
<feature type="transmembrane region" description="Helical" evidence="14">
    <location>
        <begin position="151"/>
        <end position="173"/>
    </location>
</feature>
<evidence type="ECO:0000256" key="6">
    <source>
        <dbReference type="ARBA" id="ARBA00022824"/>
    </source>
</evidence>
<keyword evidence="3" id="KW-0444">Lipid biosynthesis</keyword>
<evidence type="ECO:0000313" key="15">
    <source>
        <dbReference type="EMBL" id="AIB09107.1"/>
    </source>
</evidence>
<evidence type="ECO:0000313" key="17">
    <source>
        <dbReference type="Proteomes" id="UP000030747"/>
    </source>
</evidence>
<dbReference type="RefSeq" id="XP_013233156.1">
    <property type="nucleotide sequence ID" value="XM_013377702.1"/>
</dbReference>
<evidence type="ECO:0000256" key="3">
    <source>
        <dbReference type="ARBA" id="ARBA00022516"/>
    </source>
</evidence>
<evidence type="ECO:0000256" key="8">
    <source>
        <dbReference type="ARBA" id="ARBA00023098"/>
    </source>
</evidence>
<evidence type="ECO:0000256" key="1">
    <source>
        <dbReference type="ARBA" id="ARBA00004477"/>
    </source>
</evidence>
<comment type="pathway">
    <text evidence="12">Phospholipid metabolism.</text>
</comment>
<dbReference type="InterPro" id="IPR004277">
    <property type="entry name" value="PSS"/>
</dbReference>
<evidence type="ECO:0000256" key="7">
    <source>
        <dbReference type="ARBA" id="ARBA00022989"/>
    </source>
</evidence>
<comment type="subcellular location">
    <subcellularLocation>
        <location evidence="1">Endoplasmic reticulum membrane</location>
        <topology evidence="1">Multi-pass membrane protein</topology>
    </subcellularLocation>
</comment>
<accession>U6KWS2</accession>
<proteinExistence type="evidence at transcript level"/>
<dbReference type="EMBL" id="KJ101596">
    <property type="protein sequence ID" value="AIB09107.1"/>
    <property type="molecule type" value="mRNA"/>
</dbReference>
<keyword evidence="4" id="KW-0808">Transferase</keyword>
<feature type="transmembrane region" description="Helical" evidence="14">
    <location>
        <begin position="69"/>
        <end position="88"/>
    </location>
</feature>
<evidence type="ECO:0000256" key="2">
    <source>
        <dbReference type="ARBA" id="ARBA00005189"/>
    </source>
</evidence>
<dbReference type="GO" id="GO:0005789">
    <property type="term" value="C:endoplasmic reticulum membrane"/>
    <property type="evidence" value="ECO:0007669"/>
    <property type="project" value="UniProtKB-SubCell"/>
</dbReference>
<evidence type="ECO:0000256" key="10">
    <source>
        <dbReference type="ARBA" id="ARBA00023209"/>
    </source>
</evidence>
<dbReference type="Proteomes" id="UP000030747">
    <property type="component" value="Unassembled WGS sequence"/>
</dbReference>
<dbReference type="GO" id="GO:0006659">
    <property type="term" value="P:phosphatidylserine biosynthetic process"/>
    <property type="evidence" value="ECO:0007669"/>
    <property type="project" value="InterPro"/>
</dbReference>
<keyword evidence="6" id="KW-0256">Endoplasmic reticulum</keyword>
<dbReference type="Pfam" id="PF03034">
    <property type="entry name" value="PSS"/>
    <property type="match status" value="2"/>
</dbReference>
<feature type="transmembrane region" description="Helical" evidence="14">
    <location>
        <begin position="118"/>
        <end position="139"/>
    </location>
</feature>
<dbReference type="VEuPathDB" id="ToxoDB:ETH2_1126700"/>
<keyword evidence="11" id="KW-1208">Phospholipid metabolism</keyword>
<feature type="transmembrane region" description="Helical" evidence="14">
    <location>
        <begin position="361"/>
        <end position="380"/>
    </location>
</feature>
<feature type="transmembrane region" description="Helical" evidence="14">
    <location>
        <begin position="287"/>
        <end position="310"/>
    </location>
</feature>
<protein>
    <submittedName>
        <fullName evidence="16">Phosphatidylserine synthase, putative</fullName>
    </submittedName>
    <submittedName>
        <fullName evidence="15">Putative phosphatidylthreonine synthase</fullName>
    </submittedName>
</protein>
<evidence type="ECO:0000256" key="11">
    <source>
        <dbReference type="ARBA" id="ARBA00023264"/>
    </source>
</evidence>
<reference evidence="15" key="3">
    <citation type="submission" date="2014-01" db="EMBL/GenBank/DDBJ databases">
        <title>Phosphatidylthreonine and metabolic control of virulence in Toxoplasma gondii.</title>
        <authorList>
            <person name="Gupta N."/>
            <person name="Arroyo-Olarte R.D."/>
        </authorList>
    </citation>
    <scope>NUCLEOTIDE SEQUENCE</scope>
</reference>
<keyword evidence="9 14" id="KW-0472">Membrane</keyword>
<reference evidence="16" key="2">
    <citation type="submission" date="2013-10" db="EMBL/GenBank/DDBJ databases">
        <authorList>
            <person name="Aslett M."/>
        </authorList>
    </citation>
    <scope>NUCLEOTIDE SEQUENCE [LARGE SCALE GENOMIC DNA]</scope>
    <source>
        <strain evidence="16">Houghton</strain>
    </source>
</reference>
<organism evidence="16 17">
    <name type="scientific">Eimeria tenella</name>
    <name type="common">Coccidian parasite</name>
    <dbReference type="NCBI Taxonomy" id="5802"/>
    <lineage>
        <taxon>Eukaryota</taxon>
        <taxon>Sar</taxon>
        <taxon>Alveolata</taxon>
        <taxon>Apicomplexa</taxon>
        <taxon>Conoidasida</taxon>
        <taxon>Coccidia</taxon>
        <taxon>Eucoccidiorida</taxon>
        <taxon>Eimeriorina</taxon>
        <taxon>Eimeriidae</taxon>
        <taxon>Eimeria</taxon>
    </lineage>
</organism>
<dbReference type="PANTHER" id="PTHR15362:SF7">
    <property type="entry name" value="PHOSPHATIDYLSERINE SYNTHASE 2"/>
    <property type="match status" value="1"/>
</dbReference>
<dbReference type="GO" id="GO:0106245">
    <property type="term" value="F:L-serine-phosphatidylethanolamine phosphatidyltransferase activity"/>
    <property type="evidence" value="ECO:0007669"/>
    <property type="project" value="InterPro"/>
</dbReference>
<evidence type="ECO:0000256" key="13">
    <source>
        <dbReference type="SAM" id="MobiDB-lite"/>
    </source>
</evidence>
<evidence type="ECO:0000256" key="9">
    <source>
        <dbReference type="ARBA" id="ARBA00023136"/>
    </source>
</evidence>
<evidence type="ECO:0000256" key="12">
    <source>
        <dbReference type="ARBA" id="ARBA00025707"/>
    </source>
</evidence>
<dbReference type="PANTHER" id="PTHR15362">
    <property type="entry name" value="PHOSPHATIDYLINOSITOL SYNTHASE"/>
    <property type="match status" value="1"/>
</dbReference>
<keyword evidence="8" id="KW-0443">Lipid metabolism</keyword>
<keyword evidence="5 14" id="KW-0812">Transmembrane</keyword>
<dbReference type="GeneID" id="25253272"/>
<feature type="transmembrane region" description="Helical" evidence="14">
    <location>
        <begin position="322"/>
        <end position="341"/>
    </location>
</feature>
<evidence type="ECO:0000256" key="5">
    <source>
        <dbReference type="ARBA" id="ARBA00022692"/>
    </source>
</evidence>
<dbReference type="EMBL" id="HG675716">
    <property type="protein sequence ID" value="CDJ42406.1"/>
    <property type="molecule type" value="Genomic_DNA"/>
</dbReference>
<evidence type="ECO:0000256" key="4">
    <source>
        <dbReference type="ARBA" id="ARBA00022679"/>
    </source>
</evidence>
<dbReference type="OrthoDB" id="10265393at2759"/>
<evidence type="ECO:0000313" key="16">
    <source>
        <dbReference type="EMBL" id="CDJ42406.1"/>
    </source>
</evidence>
<keyword evidence="10" id="KW-0594">Phospholipid biosynthesis</keyword>
<sequence length="491" mass="51562">MRVSRGQAPTGGPGGAPAALSPWGRLWAAAWRPAAAAAAAAAEGAAAAAASGGGASGAPRGRAGGPPGWGLGSVGAGAGLLLLLAGALPPLLASWGPAAQGLSVAALPAAQQQELRALLLRSLGSTALPLCLYLAFLLQQAQVQQPQAQQALAWSAVHGAGACYLLLLLLLLALPARLCRELLQLLLPGCCSGGNVFTGTLILDCSLRRSTLLRQLRSPWFASHALGWFLKMSLYRSWPCALALSLLFEAAEASLHWLLPEFQECWWDSVVLDAVLSNLLGMTPRHLAMTGLLLGLSLLAELNVFFLMTALDLHATHWVNPLRLLLLGLLAFPAVAEFYAQLQRSSSSSSSSSGGGVGPNVFLFVFILAAETLVAAKYGRDRFHYKSPPKDVLLPWILAAALFAAWCCSYFSQQQGGPPPPGGPQAQGGPPGEDAEKACEGACGVFRTLNNFKRSAARLLLKMPPQACFIPLLYLAKNYYYGEPHTPQPAP</sequence>
<evidence type="ECO:0000256" key="14">
    <source>
        <dbReference type="SAM" id="Phobius"/>
    </source>
</evidence>
<dbReference type="VEuPathDB" id="ToxoDB:ETH_00020770"/>
<reference evidence="16" key="1">
    <citation type="submission" date="2013-10" db="EMBL/GenBank/DDBJ databases">
        <title>Genomic analysis of the causative agents of coccidiosis in chickens.</title>
        <authorList>
            <person name="Reid A.J."/>
            <person name="Blake D."/>
            <person name="Billington K."/>
            <person name="Browne H."/>
            <person name="Dunn M."/>
            <person name="Hung S."/>
            <person name="Kawahara F."/>
            <person name="Miranda-Saavedra D."/>
            <person name="Mourier T."/>
            <person name="Nagra H."/>
            <person name="Otto T.D."/>
            <person name="Rawlings N."/>
            <person name="Sanchez A."/>
            <person name="Sanders M."/>
            <person name="Subramaniam C."/>
            <person name="Tay Y."/>
            <person name="Dear P."/>
            <person name="Doerig C."/>
            <person name="Gruber A."/>
            <person name="Parkinson J."/>
            <person name="Shirley M."/>
            <person name="Wan K.L."/>
            <person name="Berriman M."/>
            <person name="Tomley F."/>
            <person name="Pain A."/>
        </authorList>
    </citation>
    <scope>NUCLEOTIDE SEQUENCE [LARGE SCALE GENOMIC DNA]</scope>
    <source>
        <strain evidence="16">Houghton</strain>
    </source>
</reference>